<comment type="caution">
    <text evidence="8">The sequence shown here is derived from an EMBL/GenBank/DDBJ whole genome shotgun (WGS) entry which is preliminary data.</text>
</comment>
<evidence type="ECO:0000256" key="1">
    <source>
        <dbReference type="ARBA" id="ARBA00004141"/>
    </source>
</evidence>
<dbReference type="PANTHER" id="PTHR30354:SF26">
    <property type="entry name" value="TRANSPORTER, PUTATIVE-RELATED"/>
    <property type="match status" value="1"/>
</dbReference>
<dbReference type="OrthoDB" id="5329450at2"/>
<feature type="transmembrane region" description="Helical" evidence="6">
    <location>
        <begin position="103"/>
        <end position="126"/>
    </location>
</feature>
<reference evidence="8 9" key="1">
    <citation type="submission" date="2018-03" db="EMBL/GenBank/DDBJ databases">
        <title>Genomic Encyclopedia of Archaeal and Bacterial Type Strains, Phase II (KMG-II): from individual species to whole genera.</title>
        <authorList>
            <person name="Goeker M."/>
        </authorList>
    </citation>
    <scope>NUCLEOTIDE SEQUENCE [LARGE SCALE GENOMIC DNA]</scope>
    <source>
        <strain evidence="8 9">DSM 28057</strain>
    </source>
</reference>
<dbReference type="GO" id="GO:0015128">
    <property type="term" value="F:gluconate transmembrane transporter activity"/>
    <property type="evidence" value="ECO:0007669"/>
    <property type="project" value="InterPro"/>
</dbReference>
<evidence type="ECO:0000313" key="9">
    <source>
        <dbReference type="Proteomes" id="UP000240708"/>
    </source>
</evidence>
<dbReference type="RefSeq" id="WP_010610402.1">
    <property type="nucleotide sequence ID" value="NZ_PYGF01000010.1"/>
</dbReference>
<evidence type="ECO:0000256" key="5">
    <source>
        <dbReference type="ARBA" id="ARBA00023136"/>
    </source>
</evidence>
<feature type="transmembrane region" description="Helical" evidence="6">
    <location>
        <begin position="278"/>
        <end position="296"/>
    </location>
</feature>
<dbReference type="InterPro" id="IPR004680">
    <property type="entry name" value="Cit_transptr-like_dom"/>
</dbReference>
<name>A0A2P8DYQ0_9BACT</name>
<dbReference type="InterPro" id="IPR003474">
    <property type="entry name" value="Glcn_transporter"/>
</dbReference>
<dbReference type="PANTHER" id="PTHR30354">
    <property type="entry name" value="GNT FAMILY GLUCONATE TRANSPORTER"/>
    <property type="match status" value="1"/>
</dbReference>
<keyword evidence="2" id="KW-0813">Transport</keyword>
<feature type="transmembrane region" description="Helical" evidence="6">
    <location>
        <begin position="53"/>
        <end position="74"/>
    </location>
</feature>
<dbReference type="EMBL" id="PYGF01000010">
    <property type="protein sequence ID" value="PSL02341.1"/>
    <property type="molecule type" value="Genomic_DNA"/>
</dbReference>
<sequence length="426" mass="45220">MLAFLGLITIGVLLFLVMAKKASPIVAMILVPILTAILAGFRLDIFDFITDGILSIAPIGVMFIFAILFFGILADAGTFRPIIIGILKIAGNDPARVAVGSGILAMTAQLDGSGASTFLIAVPAFLPVYDQLKMKRSTLACIVALAAGTMNILPWGGPTIRAASALEVPVTTLFNPMLFPVIMGLISVLLIAFFLGKKERQEEQPTTSTEMHVETRHDWERPKLFWVNILMILLAIVTLVSGLAAPHIIFMIAFALAITINYPNIQEQAEHINAHAKAVVLMVSILFAAGCFIGIMKGSGMIAAMAAAAVLHIPEWLGNHLPALVGLAAMPASLLFDPDSFYFGILPVLSSTSAQFGGDPIEIGRAAIVGQMTTGFPVSPLTGATFLLIGLTGVDLGSHQRKTIPYAFLVSLIILIFSFIVGAITL</sequence>
<feature type="transmembrane region" description="Helical" evidence="6">
    <location>
        <begin position="29"/>
        <end position="46"/>
    </location>
</feature>
<keyword evidence="3 6" id="KW-0812">Transmembrane</keyword>
<organism evidence="8 9">
    <name type="scientific">Cecembia rubra</name>
    <dbReference type="NCBI Taxonomy" id="1485585"/>
    <lineage>
        <taxon>Bacteria</taxon>
        <taxon>Pseudomonadati</taxon>
        <taxon>Bacteroidota</taxon>
        <taxon>Cytophagia</taxon>
        <taxon>Cytophagales</taxon>
        <taxon>Cyclobacteriaceae</taxon>
        <taxon>Cecembia</taxon>
    </lineage>
</organism>
<evidence type="ECO:0000256" key="3">
    <source>
        <dbReference type="ARBA" id="ARBA00022692"/>
    </source>
</evidence>
<dbReference type="Proteomes" id="UP000240708">
    <property type="component" value="Unassembled WGS sequence"/>
</dbReference>
<feature type="transmembrane region" description="Helical" evidence="6">
    <location>
        <begin position="406"/>
        <end position="425"/>
    </location>
</feature>
<feature type="transmembrane region" description="Helical" evidence="6">
    <location>
        <begin position="375"/>
        <end position="394"/>
    </location>
</feature>
<evidence type="ECO:0000313" key="8">
    <source>
        <dbReference type="EMBL" id="PSL02341.1"/>
    </source>
</evidence>
<evidence type="ECO:0000256" key="2">
    <source>
        <dbReference type="ARBA" id="ARBA00022448"/>
    </source>
</evidence>
<evidence type="ECO:0000259" key="7">
    <source>
        <dbReference type="Pfam" id="PF03600"/>
    </source>
</evidence>
<dbReference type="Pfam" id="PF03600">
    <property type="entry name" value="CitMHS"/>
    <property type="match status" value="1"/>
</dbReference>
<evidence type="ECO:0000256" key="4">
    <source>
        <dbReference type="ARBA" id="ARBA00022989"/>
    </source>
</evidence>
<dbReference type="GO" id="GO:0015137">
    <property type="term" value="F:citrate transmembrane transporter activity"/>
    <property type="evidence" value="ECO:0007669"/>
    <property type="project" value="InterPro"/>
</dbReference>
<gene>
    <name evidence="8" type="ORF">CLV48_110124</name>
</gene>
<dbReference type="NCBIfam" id="TIGR00784">
    <property type="entry name" value="citMHS"/>
    <property type="match status" value="1"/>
</dbReference>
<feature type="domain" description="Citrate transporter-like" evidence="7">
    <location>
        <begin position="14"/>
        <end position="369"/>
    </location>
</feature>
<proteinExistence type="predicted"/>
<protein>
    <submittedName>
        <fullName evidence="8">CitMHS family citrate-Mg2+:H+ or citrate-Ca2+:H+ symporter</fullName>
    </submittedName>
</protein>
<dbReference type="GO" id="GO:0005886">
    <property type="term" value="C:plasma membrane"/>
    <property type="evidence" value="ECO:0007669"/>
    <property type="project" value="TreeGrafter"/>
</dbReference>
<feature type="transmembrane region" description="Helical" evidence="6">
    <location>
        <begin position="225"/>
        <end position="258"/>
    </location>
</feature>
<keyword evidence="5 6" id="KW-0472">Membrane</keyword>
<comment type="subcellular location">
    <subcellularLocation>
        <location evidence="1">Membrane</location>
        <topology evidence="1">Multi-pass membrane protein</topology>
    </subcellularLocation>
</comment>
<keyword evidence="9" id="KW-1185">Reference proteome</keyword>
<dbReference type="InterPro" id="IPR014738">
    <property type="entry name" value="Citrate_transporter"/>
</dbReference>
<keyword evidence="4 6" id="KW-1133">Transmembrane helix</keyword>
<feature type="transmembrane region" description="Helical" evidence="6">
    <location>
        <begin position="138"/>
        <end position="157"/>
    </location>
</feature>
<feature type="transmembrane region" description="Helical" evidence="6">
    <location>
        <begin position="177"/>
        <end position="195"/>
    </location>
</feature>
<accession>A0A2P8DYQ0</accession>
<evidence type="ECO:0000256" key="6">
    <source>
        <dbReference type="SAM" id="Phobius"/>
    </source>
</evidence>
<dbReference type="AlphaFoldDB" id="A0A2P8DYQ0"/>